<proteinExistence type="predicted"/>
<evidence type="ECO:0000313" key="2">
    <source>
        <dbReference type="Proteomes" id="UP000317512"/>
    </source>
</evidence>
<dbReference type="InterPro" id="IPR045738">
    <property type="entry name" value="DUF6088"/>
</dbReference>
<gene>
    <name evidence="1" type="ORF">FOY43_03475</name>
</gene>
<sequence length="202" mass="23504">MNYKQLIKERIDNFHTNYVFIVNDFYDISGYETIKSTLNRMCKSEYIKRIMNGVYYKPKYFETLDTFSTPSPSKVAEAIARKYNWNIIPAGETSLNILGLSTQVSSKWIYASDGRNIDIKYGNSIIKFKKITNRDISNKSYLSALIIQALKTLGKNKIKEKEIIYLKNKLTDKDKTLLLEECKTTTIWTYQIIRKICEGISV</sequence>
<dbReference type="OrthoDB" id="9798200at2"/>
<organism evidence="1 2">
    <name type="scientific">Mycoplasma anserisalpingitidis</name>
    <dbReference type="NCBI Taxonomy" id="519450"/>
    <lineage>
        <taxon>Bacteria</taxon>
        <taxon>Bacillati</taxon>
        <taxon>Mycoplasmatota</taxon>
        <taxon>Mollicutes</taxon>
        <taxon>Mycoplasmataceae</taxon>
        <taxon>Mycoplasma</taxon>
    </lineage>
</organism>
<dbReference type="AlphaFoldDB" id="A0A5B8J8Y2"/>
<dbReference type="Pfam" id="PF19570">
    <property type="entry name" value="DUF6088"/>
    <property type="match status" value="1"/>
</dbReference>
<protein>
    <submittedName>
        <fullName evidence="1">Uncharacterized protein</fullName>
    </submittedName>
</protein>
<dbReference type="EMBL" id="CP041663">
    <property type="protein sequence ID" value="QDY88691.1"/>
    <property type="molecule type" value="Genomic_DNA"/>
</dbReference>
<dbReference type="RefSeq" id="WP_146309143.1">
    <property type="nucleotide sequence ID" value="NZ_CP041663.1"/>
</dbReference>
<evidence type="ECO:0000313" key="1">
    <source>
        <dbReference type="EMBL" id="QDY88691.1"/>
    </source>
</evidence>
<accession>A0A5B8J8Y2</accession>
<dbReference type="Proteomes" id="UP000317512">
    <property type="component" value="Chromosome"/>
</dbReference>
<name>A0A5B8J8Y2_9MOLU</name>
<reference evidence="2" key="1">
    <citation type="submission" date="2019-07" db="EMBL/GenBank/DDBJ databases">
        <title>Complete genome sequences of three Mycoplasma sp. 1220 strains.</title>
        <authorList>
            <person name="Grozner D."/>
            <person name="Forro B."/>
            <person name="Kovacs A.B."/>
            <person name="Marton S."/>
            <person name="Banyai K."/>
            <person name="Kreizinger Z."/>
            <person name="Sulyok K.M."/>
            <person name="Gyuranecz M."/>
        </authorList>
    </citation>
    <scope>NUCLEOTIDE SEQUENCE [LARGE SCALE GENOMIC DNA]</scope>
    <source>
        <strain evidence="2">MYCAV93</strain>
    </source>
</reference>